<reference evidence="8 9" key="1">
    <citation type="journal article" date="2018" name="Int. J. Syst. Evol. Microbiol.">
        <title>Zhouia spongiae sp. nov., isolated from a marine sponge.</title>
        <authorList>
            <person name="Zhuang L."/>
            <person name="Lin B."/>
            <person name="Qin F."/>
            <person name="Luo L."/>
        </authorList>
    </citation>
    <scope>NUCLEOTIDE SEQUENCE [LARGE SCALE GENOMIC DNA]</scope>
    <source>
        <strain evidence="8 9">HN-Y44</strain>
    </source>
</reference>
<dbReference type="InterPro" id="IPR018247">
    <property type="entry name" value="EF_Hand_1_Ca_BS"/>
</dbReference>
<dbReference type="EMBL" id="CP094326">
    <property type="protein sequence ID" value="UNY97436.1"/>
    <property type="molecule type" value="Genomic_DNA"/>
</dbReference>
<dbReference type="InterPro" id="IPR046357">
    <property type="entry name" value="PPIase_dom_sf"/>
</dbReference>
<evidence type="ECO:0000256" key="6">
    <source>
        <dbReference type="SAM" id="SignalP"/>
    </source>
</evidence>
<dbReference type="PROSITE" id="PS00018">
    <property type="entry name" value="EF_HAND_1"/>
    <property type="match status" value="1"/>
</dbReference>
<evidence type="ECO:0000313" key="8">
    <source>
        <dbReference type="EMBL" id="UNY97436.1"/>
    </source>
</evidence>
<keyword evidence="4" id="KW-0413">Isomerase</keyword>
<dbReference type="Proteomes" id="UP000829476">
    <property type="component" value="Chromosome"/>
</dbReference>
<gene>
    <name evidence="8" type="ORF">MQE36_10065</name>
</gene>
<evidence type="ECO:0000256" key="2">
    <source>
        <dbReference type="ARBA" id="ARBA00013194"/>
    </source>
</evidence>
<evidence type="ECO:0000256" key="3">
    <source>
        <dbReference type="ARBA" id="ARBA00023110"/>
    </source>
</evidence>
<dbReference type="InterPro" id="IPR001179">
    <property type="entry name" value="PPIase_FKBP_dom"/>
</dbReference>
<keyword evidence="6" id="KW-0732">Signal</keyword>
<feature type="compositionally biased region" description="Acidic residues" evidence="5">
    <location>
        <begin position="306"/>
        <end position="323"/>
    </location>
</feature>
<dbReference type="SUPFAM" id="SSF54534">
    <property type="entry name" value="FKBP-like"/>
    <property type="match status" value="1"/>
</dbReference>
<proteinExistence type="predicted"/>
<dbReference type="PROSITE" id="PS50059">
    <property type="entry name" value="FKBP_PPIASE"/>
    <property type="match status" value="1"/>
</dbReference>
<evidence type="ECO:0000256" key="5">
    <source>
        <dbReference type="SAM" id="MobiDB-lite"/>
    </source>
</evidence>
<keyword evidence="9" id="KW-1185">Reference proteome</keyword>
<evidence type="ECO:0000256" key="1">
    <source>
        <dbReference type="ARBA" id="ARBA00000971"/>
    </source>
</evidence>
<feature type="domain" description="PPIase FKBP-type" evidence="7">
    <location>
        <begin position="130"/>
        <end position="229"/>
    </location>
</feature>
<evidence type="ECO:0000313" key="9">
    <source>
        <dbReference type="Proteomes" id="UP000829476"/>
    </source>
</evidence>
<feature type="region of interest" description="Disordered" evidence="5">
    <location>
        <begin position="272"/>
        <end position="323"/>
    </location>
</feature>
<dbReference type="RefSeq" id="WP_242935849.1">
    <property type="nucleotide sequence ID" value="NZ_CP094326.1"/>
</dbReference>
<dbReference type="Gene3D" id="3.10.50.40">
    <property type="match status" value="1"/>
</dbReference>
<feature type="signal peptide" evidence="6">
    <location>
        <begin position="1"/>
        <end position="21"/>
    </location>
</feature>
<sequence length="323" mass="35533">MKIRKLSVLLILSAIIFSCNKDDDGGTDVELRDPQEVADENDAAIVAFLETHFYNYEEFANPPAGFDYKVKIDTIAGENADKTPMMEMTEKLKIKIVEHAPDPDEAAVAHKLYTLIVRKGAAVEETLTVADSALVRYDGKLLNGSRFDSRDVPTWQSLPNLVRGYYSGAVELKKGSGFTENGDGTITFNNDYGIGLVIMPSGLAYFGSARAAIPAYSPIMFQIDMLGMRLAVDHDGDGIPSSLEDLNENEYLYDDNTDLEWELKNGYTRLSASPNFMDPDDDGDGTLTKNEYDVRNNETGAFGPDGEVDDTDGDGIPDYLDND</sequence>
<dbReference type="PROSITE" id="PS51257">
    <property type="entry name" value="PROKAR_LIPOPROTEIN"/>
    <property type="match status" value="1"/>
</dbReference>
<evidence type="ECO:0000256" key="4">
    <source>
        <dbReference type="PROSITE-ProRule" id="PRU00277"/>
    </source>
</evidence>
<name>A0ABY3YIF6_9FLAO</name>
<organism evidence="8 9">
    <name type="scientific">Zhouia spongiae</name>
    <dbReference type="NCBI Taxonomy" id="2202721"/>
    <lineage>
        <taxon>Bacteria</taxon>
        <taxon>Pseudomonadati</taxon>
        <taxon>Bacteroidota</taxon>
        <taxon>Flavobacteriia</taxon>
        <taxon>Flavobacteriales</taxon>
        <taxon>Flavobacteriaceae</taxon>
        <taxon>Zhouia</taxon>
    </lineage>
</organism>
<protein>
    <recommendedName>
        <fullName evidence="2 4">peptidylprolyl isomerase</fullName>
        <ecNumber evidence="2 4">5.2.1.8</ecNumber>
    </recommendedName>
</protein>
<keyword evidence="3 4" id="KW-0697">Rotamase</keyword>
<accession>A0ABY3YIF6</accession>
<dbReference type="EC" id="5.2.1.8" evidence="2 4"/>
<comment type="catalytic activity">
    <reaction evidence="1 4">
        <text>[protein]-peptidylproline (omega=180) = [protein]-peptidylproline (omega=0)</text>
        <dbReference type="Rhea" id="RHEA:16237"/>
        <dbReference type="Rhea" id="RHEA-COMP:10747"/>
        <dbReference type="Rhea" id="RHEA-COMP:10748"/>
        <dbReference type="ChEBI" id="CHEBI:83833"/>
        <dbReference type="ChEBI" id="CHEBI:83834"/>
        <dbReference type="EC" id="5.2.1.8"/>
    </reaction>
</comment>
<evidence type="ECO:0000259" key="7">
    <source>
        <dbReference type="PROSITE" id="PS50059"/>
    </source>
</evidence>
<feature type="chain" id="PRO_5045896455" description="peptidylprolyl isomerase" evidence="6">
    <location>
        <begin position="22"/>
        <end position="323"/>
    </location>
</feature>